<dbReference type="EMBL" id="JACOFZ010000001">
    <property type="protein sequence ID" value="MBC3881177.1"/>
    <property type="molecule type" value="Genomic_DNA"/>
</dbReference>
<protein>
    <submittedName>
        <fullName evidence="1">Uncharacterized protein</fullName>
    </submittedName>
</protein>
<gene>
    <name evidence="1" type="ORF">H8K36_07335</name>
</gene>
<sequence>MNQSQYEVQERFGVPKENLLAAKRAIQKYRNLELTCYVPTRREILDSNKAKLEEVLISWLCKSPIEIIPSPYQVNEVLALLAQRSDYHELSALVQMCRHYPYQR</sequence>
<evidence type="ECO:0000313" key="1">
    <source>
        <dbReference type="EMBL" id="MBC3881177.1"/>
    </source>
</evidence>
<dbReference type="AlphaFoldDB" id="A0A923KTE2"/>
<organism evidence="1 2">
    <name type="scientific">Undibacterium nitidum</name>
    <dbReference type="NCBI Taxonomy" id="2762298"/>
    <lineage>
        <taxon>Bacteria</taxon>
        <taxon>Pseudomonadati</taxon>
        <taxon>Pseudomonadota</taxon>
        <taxon>Betaproteobacteria</taxon>
        <taxon>Burkholderiales</taxon>
        <taxon>Oxalobacteraceae</taxon>
        <taxon>Undibacterium</taxon>
    </lineage>
</organism>
<name>A0A923KTE2_9BURK</name>
<dbReference type="RefSeq" id="WP_186914347.1">
    <property type="nucleotide sequence ID" value="NZ_JACOFZ010000001.1"/>
</dbReference>
<proteinExistence type="predicted"/>
<dbReference type="Proteomes" id="UP000627446">
    <property type="component" value="Unassembled WGS sequence"/>
</dbReference>
<keyword evidence="2" id="KW-1185">Reference proteome</keyword>
<accession>A0A923KTE2</accession>
<reference evidence="1" key="1">
    <citation type="submission" date="2020-08" db="EMBL/GenBank/DDBJ databases">
        <title>Novel species isolated from subtropical streams in China.</title>
        <authorList>
            <person name="Lu H."/>
        </authorList>
    </citation>
    <scope>NUCLEOTIDE SEQUENCE</scope>
    <source>
        <strain evidence="1">LX22W</strain>
    </source>
</reference>
<evidence type="ECO:0000313" key="2">
    <source>
        <dbReference type="Proteomes" id="UP000627446"/>
    </source>
</evidence>
<comment type="caution">
    <text evidence="1">The sequence shown here is derived from an EMBL/GenBank/DDBJ whole genome shotgun (WGS) entry which is preliminary data.</text>
</comment>